<comment type="caution">
    <text evidence="5">The sequence shown here is derived from an EMBL/GenBank/DDBJ whole genome shotgun (WGS) entry which is preliminary data.</text>
</comment>
<feature type="DNA-binding region" description="H-T-H motif" evidence="2">
    <location>
        <begin position="35"/>
        <end position="54"/>
    </location>
</feature>
<evidence type="ECO:0000256" key="1">
    <source>
        <dbReference type="ARBA" id="ARBA00023125"/>
    </source>
</evidence>
<feature type="transmembrane region" description="Helical" evidence="3">
    <location>
        <begin position="159"/>
        <end position="177"/>
    </location>
</feature>
<dbReference type="Pfam" id="PF00440">
    <property type="entry name" value="TetR_N"/>
    <property type="match status" value="1"/>
</dbReference>
<protein>
    <submittedName>
        <fullName evidence="5">TetR family transcriptional regulator</fullName>
    </submittedName>
</protein>
<dbReference type="PANTHER" id="PTHR43479">
    <property type="entry name" value="ACREF/ENVCD OPERON REPRESSOR-RELATED"/>
    <property type="match status" value="1"/>
</dbReference>
<keyword evidence="6" id="KW-1185">Reference proteome</keyword>
<dbReference type="EMBL" id="LFND01000006">
    <property type="protein sequence ID" value="KMQ60204.1"/>
    <property type="molecule type" value="Genomic_DNA"/>
</dbReference>
<dbReference type="InterPro" id="IPR050624">
    <property type="entry name" value="HTH-type_Tx_Regulator"/>
</dbReference>
<keyword evidence="3" id="KW-1133">Transmembrane helix</keyword>
<dbReference type="PANTHER" id="PTHR43479:SF11">
    <property type="entry name" value="ACREF_ENVCD OPERON REPRESSOR-RELATED"/>
    <property type="match status" value="1"/>
</dbReference>
<keyword evidence="3" id="KW-0812">Transmembrane</keyword>
<dbReference type="SUPFAM" id="SSF46689">
    <property type="entry name" value="Homeodomain-like"/>
    <property type="match status" value="1"/>
</dbReference>
<name>A0A0J7I2N3_9FLAO</name>
<reference evidence="5 6" key="1">
    <citation type="journal article" date="2013" name="Int. J. Syst. Evol. Microbiol.">
        <title>Chryseobacterium angstadtii sp. nov., isolated from a newt tank.</title>
        <authorList>
            <person name="Kirk K.E."/>
            <person name="Hoffman J.A."/>
            <person name="Smith K.A."/>
            <person name="Strahan B.L."/>
            <person name="Failor K.C."/>
            <person name="Krebs J.E."/>
            <person name="Gale A.N."/>
            <person name="Do T.D."/>
            <person name="Sontag T.C."/>
            <person name="Batties A.M."/>
            <person name="Mistiszyn K."/>
            <person name="Newman J.D."/>
        </authorList>
    </citation>
    <scope>NUCLEOTIDE SEQUENCE [LARGE SCALE GENOMIC DNA]</scope>
    <source>
        <strain evidence="5 6">KM</strain>
    </source>
</reference>
<dbReference type="AlphaFoldDB" id="A0A0J7I2N3"/>
<dbReference type="OrthoDB" id="9789566at2"/>
<evidence type="ECO:0000256" key="2">
    <source>
        <dbReference type="PROSITE-ProRule" id="PRU00335"/>
    </source>
</evidence>
<dbReference type="InterPro" id="IPR001647">
    <property type="entry name" value="HTH_TetR"/>
</dbReference>
<keyword evidence="1 2" id="KW-0238">DNA-binding</keyword>
<dbReference type="SUPFAM" id="SSF48498">
    <property type="entry name" value="Tetracyclin repressor-like, C-terminal domain"/>
    <property type="match status" value="1"/>
</dbReference>
<dbReference type="Proteomes" id="UP000036261">
    <property type="component" value="Unassembled WGS sequence"/>
</dbReference>
<accession>A0A0J7I2N3</accession>
<dbReference type="PRINTS" id="PR00455">
    <property type="entry name" value="HTHTETR"/>
</dbReference>
<dbReference type="PATRIC" id="fig|558151.6.peg.3900"/>
<dbReference type="RefSeq" id="WP_048508151.1">
    <property type="nucleotide sequence ID" value="NZ_LFND01000006.1"/>
</dbReference>
<evidence type="ECO:0000256" key="3">
    <source>
        <dbReference type="SAM" id="Phobius"/>
    </source>
</evidence>
<sequence length="210" mass="24204">MAKTKEVKKLDISTEEKIKEAARVVFHKKGYAATRTRDIAEEAGINLALLNYYFRSKEKLFNIIMTETLSGFVQKMFVILNNEKTTLDKKVELVAANYIDLLLEEPEVPVFILSEVRNNPAILIERLPVKQIITHSVFFKQHQKAVADGKIKEPNPLHFLMNLIGLIVFPFVASPMLKIIGNMQDQDFHQYMQERKTLIPKWIKAMMKAS</sequence>
<keyword evidence="3" id="KW-0472">Membrane</keyword>
<dbReference type="InterPro" id="IPR009057">
    <property type="entry name" value="Homeodomain-like_sf"/>
</dbReference>
<feature type="domain" description="HTH tetR-type" evidence="4">
    <location>
        <begin position="12"/>
        <end position="72"/>
    </location>
</feature>
<evidence type="ECO:0000259" key="4">
    <source>
        <dbReference type="PROSITE" id="PS50977"/>
    </source>
</evidence>
<dbReference type="InterPro" id="IPR036271">
    <property type="entry name" value="Tet_transcr_reg_TetR-rel_C_sf"/>
</dbReference>
<evidence type="ECO:0000313" key="6">
    <source>
        <dbReference type="Proteomes" id="UP000036261"/>
    </source>
</evidence>
<proteinExistence type="predicted"/>
<dbReference type="STRING" id="558151.ACM46_18445"/>
<dbReference type="GO" id="GO:0003677">
    <property type="term" value="F:DNA binding"/>
    <property type="evidence" value="ECO:0007669"/>
    <property type="project" value="UniProtKB-UniRule"/>
</dbReference>
<dbReference type="Gene3D" id="1.10.357.10">
    <property type="entry name" value="Tetracycline Repressor, domain 2"/>
    <property type="match status" value="1"/>
</dbReference>
<gene>
    <name evidence="5" type="ORF">ACM46_18445</name>
</gene>
<dbReference type="PROSITE" id="PS50977">
    <property type="entry name" value="HTH_TETR_2"/>
    <property type="match status" value="1"/>
</dbReference>
<evidence type="ECO:0000313" key="5">
    <source>
        <dbReference type="EMBL" id="KMQ60204.1"/>
    </source>
</evidence>
<organism evidence="5 6">
    <name type="scientific">Chryseobacterium angstadtii</name>
    <dbReference type="NCBI Taxonomy" id="558151"/>
    <lineage>
        <taxon>Bacteria</taxon>
        <taxon>Pseudomonadati</taxon>
        <taxon>Bacteroidota</taxon>
        <taxon>Flavobacteriia</taxon>
        <taxon>Flavobacteriales</taxon>
        <taxon>Weeksellaceae</taxon>
        <taxon>Chryseobacterium group</taxon>
        <taxon>Chryseobacterium</taxon>
    </lineage>
</organism>